<organism evidence="1 2">
    <name type="scientific">Leptospira noguchii serovar Autumnalis str. ZUN142</name>
    <dbReference type="NCBI Taxonomy" id="1085540"/>
    <lineage>
        <taxon>Bacteria</taxon>
        <taxon>Pseudomonadati</taxon>
        <taxon>Spirochaetota</taxon>
        <taxon>Spirochaetia</taxon>
        <taxon>Leptospirales</taxon>
        <taxon>Leptospiraceae</taxon>
        <taxon>Leptospira</taxon>
    </lineage>
</organism>
<dbReference type="EMBL" id="AHOP02000023">
    <property type="protein sequence ID" value="EMO41141.1"/>
    <property type="molecule type" value="Genomic_DNA"/>
</dbReference>
<dbReference type="AlphaFoldDB" id="M6UEA1"/>
<evidence type="ECO:0000313" key="1">
    <source>
        <dbReference type="EMBL" id="EMO41141.1"/>
    </source>
</evidence>
<comment type="caution">
    <text evidence="1">The sequence shown here is derived from an EMBL/GenBank/DDBJ whole genome shotgun (WGS) entry which is preliminary data.</text>
</comment>
<sequence length="46" mass="5620">MKDNDQLFNQMKNTEGVKDIIKNFLYISPQERNIYIQRFDYSIFNS</sequence>
<accession>M6UEA1</accession>
<reference evidence="1 2" key="1">
    <citation type="submission" date="2013-01" db="EMBL/GenBank/DDBJ databases">
        <authorList>
            <person name="Harkins D.M."/>
            <person name="Durkin A.S."/>
            <person name="Brinkac L.M."/>
            <person name="Haft D.H."/>
            <person name="Selengut J.D."/>
            <person name="Sanka R."/>
            <person name="DePew J."/>
            <person name="Purushe J."/>
            <person name="Matthias M.A."/>
            <person name="Vinetz J.M."/>
            <person name="Sutton G.G."/>
            <person name="Nierman W.C."/>
            <person name="Fouts D.E."/>
        </authorList>
    </citation>
    <scope>NUCLEOTIDE SEQUENCE [LARGE SCALE GENOMIC DNA]</scope>
    <source>
        <strain evidence="1 2">ZUN142</strain>
    </source>
</reference>
<evidence type="ECO:0000313" key="2">
    <source>
        <dbReference type="Proteomes" id="UP000012153"/>
    </source>
</evidence>
<proteinExistence type="predicted"/>
<protein>
    <submittedName>
        <fullName evidence="1">Uncharacterized protein</fullName>
    </submittedName>
</protein>
<dbReference type="Proteomes" id="UP000012153">
    <property type="component" value="Unassembled WGS sequence"/>
</dbReference>
<name>M6UEA1_9LEPT</name>
<gene>
    <name evidence="1" type="ORF">LEP1GSC186_2942</name>
</gene>